<feature type="domain" description="Hikeshi-like C-terminal" evidence="4">
    <location>
        <begin position="165"/>
        <end position="218"/>
    </location>
</feature>
<dbReference type="FunCoup" id="A0A067MAA0">
    <property type="interactions" value="377"/>
</dbReference>
<feature type="region of interest" description="Disordered" evidence="2">
    <location>
        <begin position="130"/>
        <end position="149"/>
    </location>
</feature>
<dbReference type="Proteomes" id="UP000027195">
    <property type="component" value="Unassembled WGS sequence"/>
</dbReference>
<evidence type="ECO:0000256" key="1">
    <source>
        <dbReference type="ARBA" id="ARBA00006623"/>
    </source>
</evidence>
<dbReference type="HOGENOM" id="CLU_084839_1_1_1"/>
<evidence type="ECO:0000259" key="3">
    <source>
        <dbReference type="Pfam" id="PF05603"/>
    </source>
</evidence>
<keyword evidence="6" id="KW-1185">Reference proteome</keyword>
<dbReference type="InterPro" id="IPR008493">
    <property type="entry name" value="Hikeshi-like_N"/>
</dbReference>
<dbReference type="GO" id="GO:0006606">
    <property type="term" value="P:protein import into nucleus"/>
    <property type="evidence" value="ECO:0007669"/>
    <property type="project" value="TreeGrafter"/>
</dbReference>
<evidence type="ECO:0000259" key="4">
    <source>
        <dbReference type="Pfam" id="PF21057"/>
    </source>
</evidence>
<dbReference type="GO" id="GO:0005829">
    <property type="term" value="C:cytosol"/>
    <property type="evidence" value="ECO:0007669"/>
    <property type="project" value="TreeGrafter"/>
</dbReference>
<dbReference type="OrthoDB" id="10248398at2759"/>
<dbReference type="EMBL" id="KL198050">
    <property type="protein sequence ID" value="KDQ12484.1"/>
    <property type="molecule type" value="Genomic_DNA"/>
</dbReference>
<proteinExistence type="inferred from homology"/>
<organism evidence="5 6">
    <name type="scientific">Botryobasidium botryosum (strain FD-172 SS1)</name>
    <dbReference type="NCBI Taxonomy" id="930990"/>
    <lineage>
        <taxon>Eukaryota</taxon>
        <taxon>Fungi</taxon>
        <taxon>Dikarya</taxon>
        <taxon>Basidiomycota</taxon>
        <taxon>Agaricomycotina</taxon>
        <taxon>Agaricomycetes</taxon>
        <taxon>Cantharellales</taxon>
        <taxon>Botryobasidiaceae</taxon>
        <taxon>Botryobasidium</taxon>
    </lineage>
</organism>
<evidence type="ECO:0000256" key="2">
    <source>
        <dbReference type="SAM" id="MobiDB-lite"/>
    </source>
</evidence>
<dbReference type="STRING" id="930990.A0A067MAA0"/>
<reference evidence="6" key="1">
    <citation type="journal article" date="2014" name="Proc. Natl. Acad. Sci. U.S.A.">
        <title>Extensive sampling of basidiomycete genomes demonstrates inadequacy of the white-rot/brown-rot paradigm for wood decay fungi.</title>
        <authorList>
            <person name="Riley R."/>
            <person name="Salamov A.A."/>
            <person name="Brown D.W."/>
            <person name="Nagy L.G."/>
            <person name="Floudas D."/>
            <person name="Held B.W."/>
            <person name="Levasseur A."/>
            <person name="Lombard V."/>
            <person name="Morin E."/>
            <person name="Otillar R."/>
            <person name="Lindquist E.A."/>
            <person name="Sun H."/>
            <person name="LaButti K.M."/>
            <person name="Schmutz J."/>
            <person name="Jabbour D."/>
            <person name="Luo H."/>
            <person name="Baker S.E."/>
            <person name="Pisabarro A.G."/>
            <person name="Walton J.D."/>
            <person name="Blanchette R.A."/>
            <person name="Henrissat B."/>
            <person name="Martin F."/>
            <person name="Cullen D."/>
            <person name="Hibbett D.S."/>
            <person name="Grigoriev I.V."/>
        </authorList>
    </citation>
    <scope>NUCLEOTIDE SEQUENCE [LARGE SCALE GENOMIC DNA]</scope>
    <source>
        <strain evidence="6">FD-172 SS1</strain>
    </source>
</reference>
<dbReference type="PANTHER" id="PTHR12925">
    <property type="entry name" value="HIKESHI FAMILY MEMBER"/>
    <property type="match status" value="1"/>
</dbReference>
<name>A0A067MAA0_BOTB1</name>
<dbReference type="Pfam" id="PF05603">
    <property type="entry name" value="Hikeshi-like_N"/>
    <property type="match status" value="1"/>
</dbReference>
<dbReference type="PANTHER" id="PTHR12925:SF0">
    <property type="entry name" value="PROTEIN HIKESHI"/>
    <property type="match status" value="1"/>
</dbReference>
<dbReference type="InterPro" id="IPR031318">
    <property type="entry name" value="OPI10"/>
</dbReference>
<dbReference type="GO" id="GO:0061608">
    <property type="term" value="F:nuclear import signal receptor activity"/>
    <property type="evidence" value="ECO:0007669"/>
    <property type="project" value="TreeGrafter"/>
</dbReference>
<comment type="similarity">
    <text evidence="1">Belongs to the OPI10 family.</text>
</comment>
<gene>
    <name evidence="5" type="ORF">BOTBODRAFT_34450</name>
</gene>
<evidence type="ECO:0000313" key="6">
    <source>
        <dbReference type="Proteomes" id="UP000027195"/>
    </source>
</evidence>
<evidence type="ECO:0000313" key="5">
    <source>
        <dbReference type="EMBL" id="KDQ12484.1"/>
    </source>
</evidence>
<dbReference type="InterPro" id="IPR048364">
    <property type="entry name" value="Hikeshi-like_C"/>
</dbReference>
<feature type="domain" description="Hikeshi-like N-terminal" evidence="3">
    <location>
        <begin position="6"/>
        <end position="132"/>
    </location>
</feature>
<dbReference type="Pfam" id="PF21057">
    <property type="entry name" value="Hikeshi-like_C"/>
    <property type="match status" value="1"/>
</dbReference>
<dbReference type="AlphaFoldDB" id="A0A067MAA0"/>
<dbReference type="InParanoid" id="A0A067MAA0"/>
<dbReference type="GO" id="GO:0005634">
    <property type="term" value="C:nucleus"/>
    <property type="evidence" value="ECO:0007669"/>
    <property type="project" value="TreeGrafter"/>
</dbReference>
<accession>A0A067MAA0</accession>
<sequence>MVFGCVVAGRSLQTNLQQIDDTHAAFDIDNAASVNHICVFLLGTVPLPPGYAATVHFHWPGRGFQLLGMISNEKPSAVFRLRGTYTDAAAAPQSHSAFLTPGAQPSSVTATLGIAIEPLDAVEAQMASLQTSQASQAPRSPQASSTALTPLGSASASASRLSDPAYLVERILTHLFNYLSSFASPGTTQGLVELATIQRWYEMLVNKIRAGGVGFLDRTE</sequence>
<protein>
    <submittedName>
        <fullName evidence="5">Uncharacterized protein</fullName>
    </submittedName>
</protein>